<proteinExistence type="predicted"/>
<accession>A0A6A4IHU0</accession>
<dbReference type="EMBL" id="ML769386">
    <property type="protein sequence ID" value="KAE9410079.1"/>
    <property type="molecule type" value="Genomic_DNA"/>
</dbReference>
<protein>
    <recommendedName>
        <fullName evidence="3">F-box domain-containing protein</fullName>
    </recommendedName>
</protein>
<dbReference type="AlphaFoldDB" id="A0A6A4IHU0"/>
<name>A0A6A4IHU0_9AGAR</name>
<keyword evidence="2" id="KW-1185">Reference proteome</keyword>
<gene>
    <name evidence="1" type="ORF">BT96DRAFT_912947</name>
</gene>
<evidence type="ECO:0000313" key="1">
    <source>
        <dbReference type="EMBL" id="KAE9410079.1"/>
    </source>
</evidence>
<dbReference type="SUPFAM" id="SSF52047">
    <property type="entry name" value="RNI-like"/>
    <property type="match status" value="1"/>
</dbReference>
<organism evidence="1 2">
    <name type="scientific">Gymnopus androsaceus JB14</name>
    <dbReference type="NCBI Taxonomy" id="1447944"/>
    <lineage>
        <taxon>Eukaryota</taxon>
        <taxon>Fungi</taxon>
        <taxon>Dikarya</taxon>
        <taxon>Basidiomycota</taxon>
        <taxon>Agaricomycotina</taxon>
        <taxon>Agaricomycetes</taxon>
        <taxon>Agaricomycetidae</taxon>
        <taxon>Agaricales</taxon>
        <taxon>Marasmiineae</taxon>
        <taxon>Omphalotaceae</taxon>
        <taxon>Gymnopus</taxon>
    </lineage>
</organism>
<evidence type="ECO:0000313" key="2">
    <source>
        <dbReference type="Proteomes" id="UP000799118"/>
    </source>
</evidence>
<evidence type="ECO:0008006" key="3">
    <source>
        <dbReference type="Google" id="ProtNLM"/>
    </source>
</evidence>
<dbReference type="Proteomes" id="UP000799118">
    <property type="component" value="Unassembled WGS sequence"/>
</dbReference>
<dbReference type="OrthoDB" id="3256367at2759"/>
<reference evidence="1" key="1">
    <citation type="journal article" date="2019" name="Environ. Microbiol.">
        <title>Fungal ecological strategies reflected in gene transcription - a case study of two litter decomposers.</title>
        <authorList>
            <person name="Barbi F."/>
            <person name="Kohler A."/>
            <person name="Barry K."/>
            <person name="Baskaran P."/>
            <person name="Daum C."/>
            <person name="Fauchery L."/>
            <person name="Ihrmark K."/>
            <person name="Kuo A."/>
            <person name="LaButti K."/>
            <person name="Lipzen A."/>
            <person name="Morin E."/>
            <person name="Grigoriev I.V."/>
            <person name="Henrissat B."/>
            <person name="Lindahl B."/>
            <person name="Martin F."/>
        </authorList>
    </citation>
    <scope>NUCLEOTIDE SEQUENCE</scope>
    <source>
        <strain evidence="1">JB14</strain>
    </source>
</reference>
<sequence length="349" mass="39061">MGSLPLLPVELLAQIFTLTTTLDSGTTLRSLLRVSHLFHNICIPLKFSCVTLTTRLDVKRFHQELRLLEHSNTPAHLWRILHVYISLTQSDTQADITERDTINQLFCILRTAAETLQSLTFIYHNHIFGTSVFGQLYRHSFPVLTELTIHGFYPFPSPMSPNELPVPDQANLSSESVSSCANASFMPMLERLHLSGNRNPYGLLQLSSLDECFPSLTHLRVSGLLMAGSFVEEVKSALEEHSSSHNDDDTKQSSISLARLPPILPSKLQSLVLQPGFMPLPMRPGVTGSSAKKDLLMMERLKEIDEVSKSRQGVCVTLKERSQDPEKICIDLDLHSDWLGRMNGAVGCW</sequence>